<dbReference type="FunFam" id="3.40.50.300:FF:000481">
    <property type="entry name" value="Structural maintenance of chromosomes 4"/>
    <property type="match status" value="1"/>
</dbReference>
<accession>A0A068RRY6</accession>
<evidence type="ECO:0000313" key="16">
    <source>
        <dbReference type="Proteomes" id="UP000027586"/>
    </source>
</evidence>
<evidence type="ECO:0000256" key="13">
    <source>
        <dbReference type="SAM" id="MobiDB-lite"/>
    </source>
</evidence>
<evidence type="ECO:0000256" key="4">
    <source>
        <dbReference type="ARBA" id="ARBA00022741"/>
    </source>
</evidence>
<keyword evidence="5" id="KW-0498">Mitosis</keyword>
<dbReference type="InterPro" id="IPR010935">
    <property type="entry name" value="SMC_hinge"/>
</dbReference>
<dbReference type="Pfam" id="PF06470">
    <property type="entry name" value="SMC_hinge"/>
    <property type="match status" value="1"/>
</dbReference>
<feature type="region of interest" description="Disordered" evidence="13">
    <location>
        <begin position="1"/>
        <end position="95"/>
    </location>
</feature>
<evidence type="ECO:0000259" key="14">
    <source>
        <dbReference type="SMART" id="SM00968"/>
    </source>
</evidence>
<feature type="compositionally biased region" description="Basic and acidic residues" evidence="13">
    <location>
        <begin position="576"/>
        <end position="587"/>
    </location>
</feature>
<dbReference type="InterPro" id="IPR027417">
    <property type="entry name" value="P-loop_NTPase"/>
</dbReference>
<dbReference type="Gene3D" id="3.30.70.1620">
    <property type="match status" value="1"/>
</dbReference>
<dbReference type="Gene3D" id="1.10.287.1490">
    <property type="match status" value="1"/>
</dbReference>
<evidence type="ECO:0000256" key="5">
    <source>
        <dbReference type="ARBA" id="ARBA00022776"/>
    </source>
</evidence>
<feature type="compositionally biased region" description="Low complexity" evidence="13">
    <location>
        <begin position="35"/>
        <end position="71"/>
    </location>
</feature>
<name>A0A068RRY6_9FUNG</name>
<keyword evidence="6" id="KW-0067">ATP-binding</keyword>
<dbReference type="FunFam" id="3.40.50.300:FF:000585">
    <property type="entry name" value="Structural maintenance of chromosomes 4"/>
    <property type="match status" value="1"/>
</dbReference>
<keyword evidence="16" id="KW-1185">Reference proteome</keyword>
<dbReference type="VEuPathDB" id="FungiDB:LCOR_03288.1"/>
<feature type="region of interest" description="Disordered" evidence="13">
    <location>
        <begin position="1309"/>
        <end position="1359"/>
    </location>
</feature>
<dbReference type="Gene3D" id="3.40.50.300">
    <property type="entry name" value="P-loop containing nucleotide triphosphate hydrolases"/>
    <property type="match status" value="2"/>
</dbReference>
<feature type="coiled-coil region" evidence="12">
    <location>
        <begin position="789"/>
        <end position="1037"/>
    </location>
</feature>
<dbReference type="SUPFAM" id="SSF52540">
    <property type="entry name" value="P-loop containing nucleoside triphosphate hydrolases"/>
    <property type="match status" value="1"/>
</dbReference>
<feature type="region of interest" description="Disordered" evidence="13">
    <location>
        <begin position="576"/>
        <end position="607"/>
    </location>
</feature>
<dbReference type="InterPro" id="IPR003395">
    <property type="entry name" value="RecF/RecN/SMC_N"/>
</dbReference>
<protein>
    <recommendedName>
        <fullName evidence="11">Structural maintenance of chromosomes protein</fullName>
    </recommendedName>
</protein>
<evidence type="ECO:0000256" key="3">
    <source>
        <dbReference type="ARBA" id="ARBA00022618"/>
    </source>
</evidence>
<evidence type="ECO:0000256" key="12">
    <source>
        <dbReference type="SAM" id="Coils"/>
    </source>
</evidence>
<evidence type="ECO:0000256" key="10">
    <source>
        <dbReference type="ARBA" id="ARBA00023306"/>
    </source>
</evidence>
<evidence type="ECO:0000256" key="8">
    <source>
        <dbReference type="ARBA" id="ARBA00023067"/>
    </source>
</evidence>
<dbReference type="Gene3D" id="1.10.287.620">
    <property type="entry name" value="Helix Hairpins"/>
    <property type="match status" value="1"/>
</dbReference>
<keyword evidence="4" id="KW-0547">Nucleotide-binding</keyword>
<dbReference type="GO" id="GO:0051301">
    <property type="term" value="P:cell division"/>
    <property type="evidence" value="ECO:0007669"/>
    <property type="project" value="UniProtKB-KW"/>
</dbReference>
<evidence type="ECO:0000313" key="15">
    <source>
        <dbReference type="EMBL" id="CDH51721.1"/>
    </source>
</evidence>
<gene>
    <name evidence="15" type="ORF">LCOR_03288.1</name>
</gene>
<dbReference type="GO" id="GO:0005524">
    <property type="term" value="F:ATP binding"/>
    <property type="evidence" value="ECO:0007669"/>
    <property type="project" value="UniProtKB-KW"/>
</dbReference>
<dbReference type="SMART" id="SM00968">
    <property type="entry name" value="SMC_hinge"/>
    <property type="match status" value="1"/>
</dbReference>
<dbReference type="OrthoDB" id="5575062at2759"/>
<dbReference type="GO" id="GO:0000796">
    <property type="term" value="C:condensin complex"/>
    <property type="evidence" value="ECO:0007669"/>
    <property type="project" value="TreeGrafter"/>
</dbReference>
<keyword evidence="10" id="KW-0131">Cell cycle</keyword>
<dbReference type="InterPro" id="IPR036277">
    <property type="entry name" value="SMC_hinge_sf"/>
</dbReference>
<evidence type="ECO:0000256" key="11">
    <source>
        <dbReference type="PIRNR" id="PIRNR005719"/>
    </source>
</evidence>
<dbReference type="EMBL" id="CBTN010000010">
    <property type="protein sequence ID" value="CDH51721.1"/>
    <property type="molecule type" value="Genomic_DNA"/>
</dbReference>
<feature type="region of interest" description="Disordered" evidence="13">
    <location>
        <begin position="429"/>
        <end position="459"/>
    </location>
</feature>
<keyword evidence="9 11" id="KW-0539">Nucleus</keyword>
<dbReference type="InterPro" id="IPR024704">
    <property type="entry name" value="SMC"/>
</dbReference>
<dbReference type="GO" id="GO:0005634">
    <property type="term" value="C:nucleus"/>
    <property type="evidence" value="ECO:0007669"/>
    <property type="project" value="UniProtKB-SubCell"/>
</dbReference>
<feature type="domain" description="SMC hinge" evidence="14">
    <location>
        <begin position="628"/>
        <end position="741"/>
    </location>
</feature>
<evidence type="ECO:0000256" key="9">
    <source>
        <dbReference type="ARBA" id="ARBA00023242"/>
    </source>
</evidence>
<comment type="similarity">
    <text evidence="2">Belongs to the SMC family. SMC4 subfamily.</text>
</comment>
<dbReference type="STRING" id="1263082.A0A068RRY6"/>
<feature type="compositionally biased region" description="Pro residues" evidence="13">
    <location>
        <begin position="1327"/>
        <end position="1336"/>
    </location>
</feature>
<dbReference type="Proteomes" id="UP000027586">
    <property type="component" value="Unassembled WGS sequence"/>
</dbReference>
<comment type="subcellular location">
    <subcellularLocation>
        <location evidence="1 11">Nucleus</location>
    </subcellularLocation>
</comment>
<evidence type="ECO:0000256" key="1">
    <source>
        <dbReference type="ARBA" id="ARBA00004123"/>
    </source>
</evidence>
<dbReference type="SUPFAM" id="SSF75553">
    <property type="entry name" value="Smc hinge domain"/>
    <property type="match status" value="1"/>
</dbReference>
<dbReference type="SUPFAM" id="SSF90257">
    <property type="entry name" value="Myosin rod fragments"/>
    <property type="match status" value="1"/>
</dbReference>
<reference evidence="15" key="1">
    <citation type="submission" date="2013-08" db="EMBL/GenBank/DDBJ databases">
        <title>Gene expansion shapes genome architecture in the human pathogen Lichtheimia corymbifera: an evolutionary genomics analysis in the ancient terrestrial Mucorales (Mucoromycotina).</title>
        <authorList>
            <person name="Schwartze V.U."/>
            <person name="Winter S."/>
            <person name="Shelest E."/>
            <person name="Marcet-Houben M."/>
            <person name="Horn F."/>
            <person name="Wehner S."/>
            <person name="Hoffmann K."/>
            <person name="Riege K."/>
            <person name="Sammeth M."/>
            <person name="Nowrousian M."/>
            <person name="Valiante V."/>
            <person name="Linde J."/>
            <person name="Jacobsen I.D."/>
            <person name="Marz M."/>
            <person name="Brakhage A.A."/>
            <person name="Gabaldon T."/>
            <person name="Bocker S."/>
            <person name="Voigt K."/>
        </authorList>
    </citation>
    <scope>NUCLEOTIDE SEQUENCE [LARGE SCALE GENOMIC DNA]</scope>
    <source>
        <strain evidence="15">FSU 9682</strain>
    </source>
</reference>
<dbReference type="Gene3D" id="1.20.1060.20">
    <property type="match status" value="1"/>
</dbReference>
<dbReference type="GO" id="GO:0016887">
    <property type="term" value="F:ATP hydrolysis activity"/>
    <property type="evidence" value="ECO:0007669"/>
    <property type="project" value="InterPro"/>
</dbReference>
<feature type="compositionally biased region" description="Low complexity" evidence="13">
    <location>
        <begin position="1337"/>
        <end position="1359"/>
    </location>
</feature>
<proteinExistence type="inferred from homology"/>
<dbReference type="Pfam" id="PF02463">
    <property type="entry name" value="SMC_N"/>
    <property type="match status" value="1"/>
</dbReference>
<keyword evidence="3" id="KW-0132">Cell division</keyword>
<evidence type="ECO:0000256" key="7">
    <source>
        <dbReference type="ARBA" id="ARBA00023054"/>
    </source>
</evidence>
<feature type="compositionally biased region" description="Polar residues" evidence="13">
    <location>
        <begin position="24"/>
        <end position="34"/>
    </location>
</feature>
<keyword evidence="8" id="KW-0226">DNA condensation</keyword>
<comment type="caution">
    <text evidence="15">The sequence shown here is derived from an EMBL/GenBank/DDBJ whole genome shotgun (WGS) entry which is preliminary data.</text>
</comment>
<sequence>MTQQPPRKRIHLDDNAIDNDIEATESQPQSQREPSASTDSGDSSQQQQQPTNRSTPRPSSLRSSTQPTQSTDNRHVSFAPGTNQEPDEPTERKPRLVITKMVLNNFKSYAGRQVIGPFQKSFSAIVGPNGSGKSNVIDALLFVFGYRANKMRQGKLSELIHNSAKHPNCNSCSVEVHFQMIIDGNTPKEFEKVPNSRLVVSRQAYRNNTSKYFINDKTSSYTEVTTLLRERGIDLDHKRFLILQGEVESIALMKPKAKDDSDDGLLEYLEDIIGTSKYKEPIEDATNRLETINEERTEKLNRARYVGKEKDNLESKKREAENFLESENDLARRKNELYQIYTYEARVNVQTAQKAVVELREKLEQETANHADYEKEVKEMEKLHKDAYKEYEALDKETNAILKRHAKFEKEDVQLRERKQHLEKKLEKAQETLEKDRKDRAQARDDIKKHGDDLNKRKKDLKELEKQLKEEEKKLEEINAELKGNTDIYMAEIEELKKQLAPWTEKINDKKKNIDVRKSEQELLAEKLTSGKKAVEHAEKQLGRIKEQKKSKEGELKSLPKEVKMLEKEIEELKTKSKELEERERTQRQQVSIARQKADEAQSSLMQSQNRGKVLDSLLHMRDAGRINGIYDRLGNLGVIDDKYDIAVSTACPALDNIVVETVESGQACIEYLRKNNLGRGVFTVLDKLKNQRMDPIETPEDVPRLFDLIRAKDDKFLPAFYSIMQDTLVANDMRQANRIAYGEKRWRVVTLDGKLIEKSGAMSGGGNRPLRGAMDSRFRDTGVTAATVAELQREQDKLEEELRDIMEQKRACELSLRSKNDALPRKQLAIEKLEMDMVSLEQQLADEESHLVTLKTRVEPSPEDVKRHDEIAGEIETLKQEMEELKEKAVEIEESIKSLQEDIMDAGGMDLRLQKVVVDDVTKRINNLNNKITKAMVSKAKAEKDVIRLESSIVNTDNECEKIKAQVHELDEDVKEKAKEAAAIMKEADESKKRMQEKKAEADKLKKDLDEKTSKINALRKSQVEIKNKMEDYQRSLLDNQRKASHWQDQRSRLSLHNYKMNAREPDLEVYDDEAIEQQLLKSTQAIKAEIAELEAFVQSAQPNLSVLEEYRRREAEYNERVDDLNAITRKRDDVKSEVERLRKQRLDEFMHGFNIISQKLKEMYQMITMGGNAELELVDSLDPFSEGIVFSVMPPKKSWKNIANLSGGEKTLSSLALVFALHHFKPTPLYVMDEIDAALDFRNVSIVANYIAERTKNAQFVIISLRNNMFELADRLVGIYKTQDCTKSIAINPSMFATLSAATGALSSTNSNNSSNNNNSSSSVTPPPPAPSVTPPSSSSASSTAPPQASSSSSPSS</sequence>
<dbReference type="GO" id="GO:0007076">
    <property type="term" value="P:mitotic chromosome condensation"/>
    <property type="evidence" value="ECO:0007669"/>
    <property type="project" value="TreeGrafter"/>
</dbReference>
<feature type="coiled-coil region" evidence="12">
    <location>
        <begin position="1109"/>
        <end position="1146"/>
    </location>
</feature>
<dbReference type="PANTHER" id="PTHR18937:SF172">
    <property type="entry name" value="STRUCTURAL MAINTENANCE OF CHROMOSOMES PROTEIN"/>
    <property type="match status" value="1"/>
</dbReference>
<feature type="compositionally biased region" description="Basic residues" evidence="13">
    <location>
        <begin position="1"/>
        <end position="10"/>
    </location>
</feature>
<keyword evidence="7 12" id="KW-0175">Coiled coil</keyword>
<dbReference type="PIRSF" id="PIRSF005719">
    <property type="entry name" value="SMC"/>
    <property type="match status" value="1"/>
</dbReference>
<evidence type="ECO:0000256" key="6">
    <source>
        <dbReference type="ARBA" id="ARBA00022840"/>
    </source>
</evidence>
<evidence type="ECO:0000256" key="2">
    <source>
        <dbReference type="ARBA" id="ARBA00006005"/>
    </source>
</evidence>
<feature type="compositionally biased region" description="Low complexity" evidence="13">
    <location>
        <begin position="1309"/>
        <end position="1326"/>
    </location>
</feature>
<dbReference type="PANTHER" id="PTHR18937">
    <property type="entry name" value="STRUCTURAL MAINTENANCE OF CHROMOSOMES SMC FAMILY MEMBER"/>
    <property type="match status" value="1"/>
</dbReference>
<organism evidence="15 16">
    <name type="scientific">Lichtheimia corymbifera JMRC:FSU:9682</name>
    <dbReference type="NCBI Taxonomy" id="1263082"/>
    <lineage>
        <taxon>Eukaryota</taxon>
        <taxon>Fungi</taxon>
        <taxon>Fungi incertae sedis</taxon>
        <taxon>Mucoromycota</taxon>
        <taxon>Mucoromycotina</taxon>
        <taxon>Mucoromycetes</taxon>
        <taxon>Mucorales</taxon>
        <taxon>Lichtheimiaceae</taxon>
        <taxon>Lichtheimia</taxon>
    </lineage>
</organism>